<organism evidence="2 4">
    <name type="scientific">Micromonospora violae</name>
    <dbReference type="NCBI Taxonomy" id="1278207"/>
    <lineage>
        <taxon>Bacteria</taxon>
        <taxon>Bacillati</taxon>
        <taxon>Actinomycetota</taxon>
        <taxon>Actinomycetes</taxon>
        <taxon>Micromonosporales</taxon>
        <taxon>Micromonosporaceae</taxon>
        <taxon>Micromonospora</taxon>
    </lineage>
</organism>
<dbReference type="Pfam" id="PF01610">
    <property type="entry name" value="DDE_Tnp_ISL3"/>
    <property type="match status" value="2"/>
</dbReference>
<dbReference type="PANTHER" id="PTHR33498:SF1">
    <property type="entry name" value="TRANSPOSASE FOR INSERTION SEQUENCE ELEMENT IS1557"/>
    <property type="match status" value="1"/>
</dbReference>
<reference evidence="2 4" key="1">
    <citation type="submission" date="2019-02" db="EMBL/GenBank/DDBJ databases">
        <title>Sequencing the genomes of 1000 actinobacteria strains.</title>
        <authorList>
            <person name="Klenk H.-P."/>
        </authorList>
    </citation>
    <scope>NUCLEOTIDE SEQUENCE [LARGE SCALE GENOMIC DNA]</scope>
    <source>
        <strain evidence="2 4">DSM 45888</strain>
    </source>
</reference>
<dbReference type="PANTHER" id="PTHR33498">
    <property type="entry name" value="TRANSPOSASE FOR INSERTION SEQUENCE ELEMENT IS1557"/>
    <property type="match status" value="1"/>
</dbReference>
<dbReference type="RefSeq" id="WP_208758309.1">
    <property type="nucleotide sequence ID" value="NZ_SHKK01000001.1"/>
</dbReference>
<proteinExistence type="predicted"/>
<dbReference type="InterPro" id="IPR047951">
    <property type="entry name" value="Transpos_ISL3"/>
</dbReference>
<dbReference type="Pfam" id="PF14690">
    <property type="entry name" value="Zn_ribbon_ISL3"/>
    <property type="match status" value="1"/>
</dbReference>
<sequence>MDRQSAGLRIWARARARRAACTGCGRRARRVHSRYERRLSDAAVAGQPVEIRLRVRRFFCDTVRCPVHTFAEQVSGLTCRYGRRSPLLRQTLEKIGLALAGRAGARLAGRLGLVTSRSSVLRLVRALPDPPVGRLTAVGVDDFALRRGHRYATVLVDVDTRRPIDLLPDREAATLATWLGQHPSVQVICRDRASAYAEGARTGAPQAIQVADRWHLWHNLAEHVEKTVARHHRCLTTAPPQPALTATEDLIQVAVDATTQRAEQGLLVPRTRRRYEQVQALWAEGHSIREITRRLDLARGTVRRFARAGSVDELLAKPRAGRPSILDDHLDYLHQRLNDGITNATELFAEIRARGYRGSATTLRTYLQPLRAVATPPPARPRPPKVRRITAWLLRHPDALHPDDQVGLATIRAACPHLNAVADHVNAFAEILTGRHGHRLNAWITAVTADDQPDLHSFIAGLRRDHDAVLNGLTLPYSSGVVEGHVNRIKMIKRQMYGRANLDLLRKRVLLS</sequence>
<accession>A0A4Q7UEM9</accession>
<protein>
    <submittedName>
        <fullName evidence="2">Transposase</fullName>
    </submittedName>
</protein>
<name>A0A4Q7UEM9_9ACTN</name>
<keyword evidence="4" id="KW-1185">Reference proteome</keyword>
<dbReference type="Proteomes" id="UP000293781">
    <property type="component" value="Unassembled WGS sequence"/>
</dbReference>
<dbReference type="EMBL" id="SHKK01000001">
    <property type="protein sequence ID" value="RZT79872.1"/>
    <property type="molecule type" value="Genomic_DNA"/>
</dbReference>
<dbReference type="AlphaFoldDB" id="A0A4Q7UEM9"/>
<dbReference type="PROSITE" id="PS50531">
    <property type="entry name" value="HTH_IS21"/>
    <property type="match status" value="1"/>
</dbReference>
<comment type="caution">
    <text evidence="2">The sequence shown here is derived from an EMBL/GenBank/DDBJ whole genome shotgun (WGS) entry which is preliminary data.</text>
</comment>
<dbReference type="InterPro" id="IPR029261">
    <property type="entry name" value="Transposase_Znf"/>
</dbReference>
<evidence type="ECO:0000313" key="2">
    <source>
        <dbReference type="EMBL" id="RZT77823.1"/>
    </source>
</evidence>
<evidence type="ECO:0000259" key="1">
    <source>
        <dbReference type="PROSITE" id="PS50531"/>
    </source>
</evidence>
<dbReference type="NCBIfam" id="NF033550">
    <property type="entry name" value="transpos_ISL3"/>
    <property type="match status" value="1"/>
</dbReference>
<dbReference type="InterPro" id="IPR002560">
    <property type="entry name" value="Transposase_DDE"/>
</dbReference>
<gene>
    <name evidence="2" type="ORF">EV382_0988</name>
    <name evidence="3" type="ORF">EV382_3112</name>
</gene>
<dbReference type="InterPro" id="IPR017894">
    <property type="entry name" value="HTH_IS21_transposase_type"/>
</dbReference>
<dbReference type="EMBL" id="SHKK01000001">
    <property type="protein sequence ID" value="RZT77823.1"/>
    <property type="molecule type" value="Genomic_DNA"/>
</dbReference>
<evidence type="ECO:0000313" key="3">
    <source>
        <dbReference type="EMBL" id="RZT79872.1"/>
    </source>
</evidence>
<evidence type="ECO:0000313" key="4">
    <source>
        <dbReference type="Proteomes" id="UP000293781"/>
    </source>
</evidence>
<feature type="domain" description="HTH IS21-type" evidence="1">
    <location>
        <begin position="273"/>
        <end position="337"/>
    </location>
</feature>